<proteinExistence type="predicted"/>
<dbReference type="STRING" id="739143.SAMN05216297_10220"/>
<dbReference type="Proteomes" id="UP000199672">
    <property type="component" value="Unassembled WGS sequence"/>
</dbReference>
<protein>
    <submittedName>
        <fullName evidence="1">Uncharacterized protein</fullName>
    </submittedName>
</protein>
<keyword evidence="2" id="KW-1185">Reference proteome</keyword>
<dbReference type="RefSeq" id="WP_091490732.1">
    <property type="nucleotide sequence ID" value="NZ_FOMH01000002.1"/>
</dbReference>
<name>A0A1I1LHI2_9FLAO</name>
<evidence type="ECO:0000313" key="1">
    <source>
        <dbReference type="EMBL" id="SFC72406.1"/>
    </source>
</evidence>
<reference evidence="2" key="1">
    <citation type="submission" date="2016-10" db="EMBL/GenBank/DDBJ databases">
        <authorList>
            <person name="Varghese N."/>
            <person name="Submissions S."/>
        </authorList>
    </citation>
    <scope>NUCLEOTIDE SEQUENCE [LARGE SCALE GENOMIC DNA]</scope>
    <source>
        <strain evidence="2">CGMCC 1.10370</strain>
    </source>
</reference>
<sequence>MISLKELYKIAKDELSDILPEDNCDFRLEQAEYNSNDKFWEIVVSFLTENINKSNSAFAQLGQNLPFERVYKKLKISDERKVLGFYIYKPQS</sequence>
<accession>A0A1I1LHI2</accession>
<dbReference type="OrthoDB" id="1121706at2"/>
<evidence type="ECO:0000313" key="2">
    <source>
        <dbReference type="Proteomes" id="UP000199672"/>
    </source>
</evidence>
<dbReference type="AlphaFoldDB" id="A0A1I1LHI2"/>
<gene>
    <name evidence="1" type="ORF">SAMN05216297_10220</name>
</gene>
<dbReference type="EMBL" id="FOMH01000002">
    <property type="protein sequence ID" value="SFC72406.1"/>
    <property type="molecule type" value="Genomic_DNA"/>
</dbReference>
<organism evidence="1 2">
    <name type="scientific">Flavobacterium phragmitis</name>
    <dbReference type="NCBI Taxonomy" id="739143"/>
    <lineage>
        <taxon>Bacteria</taxon>
        <taxon>Pseudomonadati</taxon>
        <taxon>Bacteroidota</taxon>
        <taxon>Flavobacteriia</taxon>
        <taxon>Flavobacteriales</taxon>
        <taxon>Flavobacteriaceae</taxon>
        <taxon>Flavobacterium</taxon>
    </lineage>
</organism>